<accession>A0A5C6T8A7</accession>
<protein>
    <submittedName>
        <fullName evidence="1">Uncharacterized protein</fullName>
    </submittedName>
</protein>
<dbReference type="AlphaFoldDB" id="A0A5C6T8A7"/>
<dbReference type="EMBL" id="VMNF01000005">
    <property type="protein sequence ID" value="TXC07210.1"/>
    <property type="molecule type" value="Genomic_DNA"/>
</dbReference>
<dbReference type="Proteomes" id="UP000321331">
    <property type="component" value="Unassembled WGS sequence"/>
</dbReference>
<organism evidence="1 2">
    <name type="scientific">Fusarium oxysporum f. sp. cubense</name>
    <dbReference type="NCBI Taxonomy" id="61366"/>
    <lineage>
        <taxon>Eukaryota</taxon>
        <taxon>Fungi</taxon>
        <taxon>Dikarya</taxon>
        <taxon>Ascomycota</taxon>
        <taxon>Pezizomycotina</taxon>
        <taxon>Sordariomycetes</taxon>
        <taxon>Hypocreomycetidae</taxon>
        <taxon>Hypocreales</taxon>
        <taxon>Nectriaceae</taxon>
        <taxon>Fusarium</taxon>
        <taxon>Fusarium oxysporum species complex</taxon>
    </lineage>
</organism>
<sequence length="377" mass="43098">MIIWNRINLVQARKTDSQAPCESTRHEVENRLRGNLHACRQGPLIVSQTQFRRDFMPSSALKSRSFPCFCRSSNLRPTGNIAIIRYFIHPADRTAYEGLHEAETQDCLQALEYEALALKLGSGPLARKFGLTEIPIFDAKSFLSVSGLLEEGEILDFPYIEYWPSARKQAEIQRRLKALENGIRVMKWNLGLPDMISNPVPSVLVDAVERSVSKDMMLKSTPSANSYCLAPELEALLDDLQNSGMIEMNKPLYWMSTAAHPKQWHENPDIAGAIPELGPKLHACRIKANPHPYLSIKHSILTDLILDANCNIRNNVKSLFLRRECKPRYRYNFNELEADMFYDWEWLRFLHRGDTLAGDIEVLCIRNQKVCGMIHNS</sequence>
<proteinExistence type="predicted"/>
<name>A0A5C6T8A7_FUSOC</name>
<comment type="caution">
    <text evidence="1">The sequence shown here is derived from an EMBL/GenBank/DDBJ whole genome shotgun (WGS) entry which is preliminary data.</text>
</comment>
<reference evidence="1 2" key="1">
    <citation type="submission" date="2019-07" db="EMBL/GenBank/DDBJ databases">
        <title>The First High-Quality Draft Genome Sequence of the Causal Agent of the Current Panama Disease Epidemic.</title>
        <authorList>
            <person name="Warmington R.J."/>
            <person name="Kay W."/>
            <person name="Jeffries A."/>
            <person name="Bebber D."/>
            <person name="Moore K."/>
            <person name="Studholme D.J."/>
        </authorList>
    </citation>
    <scope>NUCLEOTIDE SEQUENCE [LARGE SCALE GENOMIC DNA]</scope>
    <source>
        <strain evidence="1 2">TR4</strain>
    </source>
</reference>
<evidence type="ECO:0000313" key="1">
    <source>
        <dbReference type="EMBL" id="TXC07210.1"/>
    </source>
</evidence>
<gene>
    <name evidence="1" type="ORF">FocTR4_00004205</name>
</gene>
<evidence type="ECO:0000313" key="2">
    <source>
        <dbReference type="Proteomes" id="UP000321331"/>
    </source>
</evidence>